<organism evidence="2 3">
    <name type="scientific">Zopfia rhizophila CBS 207.26</name>
    <dbReference type="NCBI Taxonomy" id="1314779"/>
    <lineage>
        <taxon>Eukaryota</taxon>
        <taxon>Fungi</taxon>
        <taxon>Dikarya</taxon>
        <taxon>Ascomycota</taxon>
        <taxon>Pezizomycotina</taxon>
        <taxon>Dothideomycetes</taxon>
        <taxon>Dothideomycetes incertae sedis</taxon>
        <taxon>Zopfiaceae</taxon>
        <taxon>Zopfia</taxon>
    </lineage>
</organism>
<accession>A0A6A6EC37</accession>
<proteinExistence type="predicted"/>
<keyword evidence="3" id="KW-1185">Reference proteome</keyword>
<gene>
    <name evidence="2" type="ORF">K469DRAFT_700602</name>
</gene>
<protein>
    <submittedName>
        <fullName evidence="2">Uncharacterized protein</fullName>
    </submittedName>
</protein>
<sequence>MACRFPIVSPHAVLPISRSASRYTTCHNSTAIPPLTRRSAKFEERKKKGERDSRDRDTDGFGLQV</sequence>
<reference evidence="2" key="1">
    <citation type="journal article" date="2020" name="Stud. Mycol.">
        <title>101 Dothideomycetes genomes: a test case for predicting lifestyles and emergence of pathogens.</title>
        <authorList>
            <person name="Haridas S."/>
            <person name="Albert R."/>
            <person name="Binder M."/>
            <person name="Bloem J."/>
            <person name="Labutti K."/>
            <person name="Salamov A."/>
            <person name="Andreopoulos B."/>
            <person name="Baker S."/>
            <person name="Barry K."/>
            <person name="Bills G."/>
            <person name="Bluhm B."/>
            <person name="Cannon C."/>
            <person name="Castanera R."/>
            <person name="Culley D."/>
            <person name="Daum C."/>
            <person name="Ezra D."/>
            <person name="Gonzalez J."/>
            <person name="Henrissat B."/>
            <person name="Kuo A."/>
            <person name="Liang C."/>
            <person name="Lipzen A."/>
            <person name="Lutzoni F."/>
            <person name="Magnuson J."/>
            <person name="Mondo S."/>
            <person name="Nolan M."/>
            <person name="Ohm R."/>
            <person name="Pangilinan J."/>
            <person name="Park H.-J."/>
            <person name="Ramirez L."/>
            <person name="Alfaro M."/>
            <person name="Sun H."/>
            <person name="Tritt A."/>
            <person name="Yoshinaga Y."/>
            <person name="Zwiers L.-H."/>
            <person name="Turgeon B."/>
            <person name="Goodwin S."/>
            <person name="Spatafora J."/>
            <person name="Crous P."/>
            <person name="Grigoriev I."/>
        </authorList>
    </citation>
    <scope>NUCLEOTIDE SEQUENCE</scope>
    <source>
        <strain evidence="2">CBS 207.26</strain>
    </source>
</reference>
<name>A0A6A6EC37_9PEZI</name>
<evidence type="ECO:0000313" key="3">
    <source>
        <dbReference type="Proteomes" id="UP000800200"/>
    </source>
</evidence>
<feature type="region of interest" description="Disordered" evidence="1">
    <location>
        <begin position="27"/>
        <end position="65"/>
    </location>
</feature>
<dbReference type="Proteomes" id="UP000800200">
    <property type="component" value="Unassembled WGS sequence"/>
</dbReference>
<evidence type="ECO:0000313" key="2">
    <source>
        <dbReference type="EMBL" id="KAF2189421.1"/>
    </source>
</evidence>
<evidence type="ECO:0000256" key="1">
    <source>
        <dbReference type="SAM" id="MobiDB-lite"/>
    </source>
</evidence>
<dbReference type="AlphaFoldDB" id="A0A6A6EC37"/>
<feature type="compositionally biased region" description="Basic and acidic residues" evidence="1">
    <location>
        <begin position="40"/>
        <end position="59"/>
    </location>
</feature>
<dbReference type="EMBL" id="ML994620">
    <property type="protein sequence ID" value="KAF2189421.1"/>
    <property type="molecule type" value="Genomic_DNA"/>
</dbReference>